<evidence type="ECO:0000256" key="1">
    <source>
        <dbReference type="SAM" id="Phobius"/>
    </source>
</evidence>
<organism evidence="2 3">
    <name type="scientific">Pseudidiomarina aestuarii</name>
    <dbReference type="NCBI Taxonomy" id="624146"/>
    <lineage>
        <taxon>Bacteria</taxon>
        <taxon>Pseudomonadati</taxon>
        <taxon>Pseudomonadota</taxon>
        <taxon>Gammaproteobacteria</taxon>
        <taxon>Alteromonadales</taxon>
        <taxon>Idiomarinaceae</taxon>
        <taxon>Pseudidiomarina</taxon>
    </lineage>
</organism>
<gene>
    <name evidence="2" type="ORF">C9928_01430</name>
</gene>
<feature type="transmembrane region" description="Helical" evidence="1">
    <location>
        <begin position="53"/>
        <end position="71"/>
    </location>
</feature>
<dbReference type="AlphaFoldDB" id="A0A6N4DEM3"/>
<dbReference type="Proteomes" id="UP000241514">
    <property type="component" value="Unassembled WGS sequence"/>
</dbReference>
<name>A0A6N4DEM3_9GAMM</name>
<dbReference type="EMBL" id="PYVG01000004">
    <property type="protein sequence ID" value="PTB90072.1"/>
    <property type="molecule type" value="Genomic_DNA"/>
</dbReference>
<evidence type="ECO:0000313" key="3">
    <source>
        <dbReference type="Proteomes" id="UP000241514"/>
    </source>
</evidence>
<keyword evidence="1" id="KW-0812">Transmembrane</keyword>
<accession>A0A6N4DEM3</accession>
<evidence type="ECO:0000313" key="2">
    <source>
        <dbReference type="EMBL" id="PTB90072.1"/>
    </source>
</evidence>
<keyword evidence="1" id="KW-0472">Membrane</keyword>
<proteinExistence type="predicted"/>
<keyword evidence="1" id="KW-1133">Transmembrane helix</keyword>
<sequence length="87" mass="10142">MMLRHVYLFLKTTVVITLIFMGVVYAMSAFYLLKDGEFKGPATYSEFIVCLEMALWYAVVFACAEAFFNWVRYLKQKELEEEANSNS</sequence>
<comment type="caution">
    <text evidence="2">The sequence shown here is derived from an EMBL/GenBank/DDBJ whole genome shotgun (WGS) entry which is preliminary data.</text>
</comment>
<reference evidence="2 3" key="1">
    <citation type="submission" date="2018-03" db="EMBL/GenBank/DDBJ databases">
        <title>Cross-interface Injection: A General Nanoliter Liquid Handling Method Applied to Single Cells Genome Amplification Automated Nanoliter Liquid Handling Applied to Single Cell Multiple Displacement Amplification.</title>
        <authorList>
            <person name="Yun J."/>
            <person name="Xu P."/>
            <person name="Xu J."/>
            <person name="Dai X."/>
            <person name="Wang Y."/>
            <person name="Zheng X."/>
            <person name="Cao C."/>
            <person name="Yi Q."/>
            <person name="Zhu Y."/>
            <person name="Wang L."/>
            <person name="Dong Z."/>
            <person name="Huang Y."/>
            <person name="Huang L."/>
            <person name="Du W."/>
        </authorList>
    </citation>
    <scope>NUCLEOTIDE SEQUENCE [LARGE SCALE GENOMIC DNA]</scope>
    <source>
        <strain evidence="2 3">A9-4</strain>
    </source>
</reference>
<protein>
    <submittedName>
        <fullName evidence="2">Uncharacterized protein</fullName>
    </submittedName>
</protein>
<feature type="transmembrane region" description="Helical" evidence="1">
    <location>
        <begin position="12"/>
        <end position="33"/>
    </location>
</feature>